<gene>
    <name evidence="1" type="ORF">MGWOODY_Smn2544</name>
</gene>
<protein>
    <recommendedName>
        <fullName evidence="2">Right handed beta helix domain-containing protein</fullName>
    </recommendedName>
</protein>
<dbReference type="EMBL" id="CZQE01000314">
    <property type="protein sequence ID" value="CUS45916.1"/>
    <property type="molecule type" value="Genomic_DNA"/>
</dbReference>
<reference evidence="1" key="1">
    <citation type="submission" date="2015-10" db="EMBL/GenBank/DDBJ databases">
        <authorList>
            <person name="Gilbert D.G."/>
        </authorList>
    </citation>
    <scope>NUCLEOTIDE SEQUENCE</scope>
</reference>
<accession>A0A161K0U5</accession>
<name>A0A161K0U5_9ZZZZ</name>
<evidence type="ECO:0008006" key="2">
    <source>
        <dbReference type="Google" id="ProtNLM"/>
    </source>
</evidence>
<proteinExistence type="predicted"/>
<dbReference type="AlphaFoldDB" id="A0A161K0U5"/>
<sequence length="150" mass="16028">MIVNSNDEVEIFDNDVKDNKTANVIISSYYSTGFDTKKGIAAAYDPYPENIYVTGNRFSGGGDDPGGRFAPMKALAGGRLPDVLWDGFVNPKLKTPGICVRNGAAKLLNVDGPGKFARARIDTSVDCAPATRLPEIVLPEKMTKDSGKAS</sequence>
<organism evidence="1">
    <name type="scientific">hydrothermal vent metagenome</name>
    <dbReference type="NCBI Taxonomy" id="652676"/>
    <lineage>
        <taxon>unclassified sequences</taxon>
        <taxon>metagenomes</taxon>
        <taxon>ecological metagenomes</taxon>
    </lineage>
</organism>
<evidence type="ECO:0000313" key="1">
    <source>
        <dbReference type="EMBL" id="CUS45916.1"/>
    </source>
</evidence>